<accession>A0A401ULT1</accession>
<dbReference type="OrthoDB" id="9798081at2"/>
<keyword evidence="2" id="KW-0012">Acyltransferase</keyword>
<dbReference type="SUPFAM" id="SSF55729">
    <property type="entry name" value="Acyl-CoA N-acyltransferases (Nat)"/>
    <property type="match status" value="1"/>
</dbReference>
<dbReference type="PANTHER" id="PTHR43792:SF8">
    <property type="entry name" value="[RIBOSOMAL PROTEIN US5]-ALANINE N-ACETYLTRANSFERASE"/>
    <property type="match status" value="1"/>
</dbReference>
<protein>
    <submittedName>
        <fullName evidence="5">Putative N-acetyltransferase YnaD</fullName>
    </submittedName>
</protein>
<dbReference type="Pfam" id="PF13302">
    <property type="entry name" value="Acetyltransf_3"/>
    <property type="match status" value="1"/>
</dbReference>
<keyword evidence="1 5" id="KW-0808">Transferase</keyword>
<comment type="caution">
    <text evidence="5">The sequence shown here is derived from an EMBL/GenBank/DDBJ whole genome shotgun (WGS) entry which is preliminary data.</text>
</comment>
<keyword evidence="6" id="KW-1185">Reference proteome</keyword>
<evidence type="ECO:0000256" key="1">
    <source>
        <dbReference type="ARBA" id="ARBA00022679"/>
    </source>
</evidence>
<name>A0A401ULT1_9CLOT</name>
<evidence type="ECO:0000259" key="4">
    <source>
        <dbReference type="PROSITE" id="PS51186"/>
    </source>
</evidence>
<dbReference type="InterPro" id="IPR016181">
    <property type="entry name" value="Acyl_CoA_acyltransferase"/>
</dbReference>
<evidence type="ECO:0000256" key="3">
    <source>
        <dbReference type="ARBA" id="ARBA00038502"/>
    </source>
</evidence>
<dbReference type="InterPro" id="IPR000182">
    <property type="entry name" value="GNAT_dom"/>
</dbReference>
<reference evidence="5 6" key="1">
    <citation type="submission" date="2018-11" db="EMBL/GenBank/DDBJ databases">
        <title>Genome sequencing and assembly of Clostridium tagluense strain A121.</title>
        <authorList>
            <person name="Murakami T."/>
            <person name="Segawa T."/>
            <person name="Shcherbakova V.A."/>
            <person name="Mori H."/>
            <person name="Yoshimura Y."/>
        </authorList>
    </citation>
    <scope>NUCLEOTIDE SEQUENCE [LARGE SCALE GENOMIC DNA]</scope>
    <source>
        <strain evidence="5 6">A121</strain>
    </source>
</reference>
<evidence type="ECO:0000313" key="5">
    <source>
        <dbReference type="EMBL" id="GCD10488.1"/>
    </source>
</evidence>
<dbReference type="PROSITE" id="PS51186">
    <property type="entry name" value="GNAT"/>
    <property type="match status" value="1"/>
</dbReference>
<dbReference type="RefSeq" id="WP_125001204.1">
    <property type="nucleotide sequence ID" value="NZ_BHYK01000010.1"/>
</dbReference>
<gene>
    <name evidence="5" type="primary">ynaD</name>
    <name evidence="5" type="ORF">Ctaglu_21110</name>
</gene>
<evidence type="ECO:0000256" key="2">
    <source>
        <dbReference type="ARBA" id="ARBA00023315"/>
    </source>
</evidence>
<proteinExistence type="inferred from homology"/>
<organism evidence="5 6">
    <name type="scientific">Clostridium tagluense</name>
    <dbReference type="NCBI Taxonomy" id="360422"/>
    <lineage>
        <taxon>Bacteria</taxon>
        <taxon>Bacillati</taxon>
        <taxon>Bacillota</taxon>
        <taxon>Clostridia</taxon>
        <taxon>Eubacteriales</taxon>
        <taxon>Clostridiaceae</taxon>
        <taxon>Clostridium</taxon>
    </lineage>
</organism>
<dbReference type="Gene3D" id="3.40.630.30">
    <property type="match status" value="1"/>
</dbReference>
<dbReference type="Proteomes" id="UP000287872">
    <property type="component" value="Unassembled WGS sequence"/>
</dbReference>
<comment type="similarity">
    <text evidence="3">Belongs to the acetyltransferase family. RimJ subfamily.</text>
</comment>
<feature type="domain" description="N-acetyltransferase" evidence="4">
    <location>
        <begin position="11"/>
        <end position="168"/>
    </location>
</feature>
<dbReference type="AlphaFoldDB" id="A0A401ULT1"/>
<dbReference type="InterPro" id="IPR051531">
    <property type="entry name" value="N-acetyltransferase"/>
</dbReference>
<evidence type="ECO:0000313" key="6">
    <source>
        <dbReference type="Proteomes" id="UP000287872"/>
    </source>
</evidence>
<dbReference type="EMBL" id="BHYK01000010">
    <property type="protein sequence ID" value="GCD10488.1"/>
    <property type="molecule type" value="Genomic_DNA"/>
</dbReference>
<dbReference type="PANTHER" id="PTHR43792">
    <property type="entry name" value="GNAT FAMILY, PUTATIVE (AFU_ORTHOLOGUE AFUA_3G00765)-RELATED-RELATED"/>
    <property type="match status" value="1"/>
</dbReference>
<dbReference type="GO" id="GO:0016747">
    <property type="term" value="F:acyltransferase activity, transferring groups other than amino-acyl groups"/>
    <property type="evidence" value="ECO:0007669"/>
    <property type="project" value="InterPro"/>
</dbReference>
<sequence>MFFNTIETDRLIIREFNEDDFKSIHAYASKPEVIMYLPFGPNSEMDTHIFLKKVIDYQTLNPRYDYEFAVVLKQNNILIGACGIHVTNINNKEGSIGYCYDKQYWGNGYASESSDAIINFGFEKLNLHRIFATCHPDNIASAKVMEKIGMIKEGRLREHKLQKGKWRDSFLYSILDYEYNVKSYIIHQQECKYTP</sequence>